<dbReference type="Gene3D" id="1.25.40.20">
    <property type="entry name" value="Ankyrin repeat-containing domain"/>
    <property type="match status" value="1"/>
</dbReference>
<feature type="repeat" description="ANK" evidence="3">
    <location>
        <begin position="290"/>
        <end position="322"/>
    </location>
</feature>
<gene>
    <name evidence="5" type="ORF">TVAG_117490</name>
</gene>
<dbReference type="Pfam" id="PF12796">
    <property type="entry name" value="Ank_2"/>
    <property type="match status" value="1"/>
</dbReference>
<dbReference type="AlphaFoldDB" id="A2E3T9"/>
<organism evidence="5 6">
    <name type="scientific">Trichomonas vaginalis (strain ATCC PRA-98 / G3)</name>
    <dbReference type="NCBI Taxonomy" id="412133"/>
    <lineage>
        <taxon>Eukaryota</taxon>
        <taxon>Metamonada</taxon>
        <taxon>Parabasalia</taxon>
        <taxon>Trichomonadida</taxon>
        <taxon>Trichomonadidae</taxon>
        <taxon>Trichomonas</taxon>
    </lineage>
</organism>
<evidence type="ECO:0000313" key="5">
    <source>
        <dbReference type="EMBL" id="EAY12727.1"/>
    </source>
</evidence>
<dbReference type="Pfam" id="PF00023">
    <property type="entry name" value="Ank"/>
    <property type="match status" value="1"/>
</dbReference>
<evidence type="ECO:0000259" key="4">
    <source>
        <dbReference type="Pfam" id="PF11929"/>
    </source>
</evidence>
<dbReference type="PROSITE" id="PS50297">
    <property type="entry name" value="ANK_REP_REGION"/>
    <property type="match status" value="3"/>
</dbReference>
<dbReference type="eggNOG" id="KOG4177">
    <property type="taxonomic scope" value="Eukaryota"/>
</dbReference>
<dbReference type="RefSeq" id="XP_001324950.1">
    <property type="nucleotide sequence ID" value="XM_001324915.1"/>
</dbReference>
<dbReference type="VEuPathDB" id="TrichDB:TVAGG3_0507170"/>
<name>A2E3T9_TRIV3</name>
<dbReference type="PRINTS" id="PR01415">
    <property type="entry name" value="ANKYRIN"/>
</dbReference>
<proteinExistence type="predicted"/>
<dbReference type="PROSITE" id="PS50088">
    <property type="entry name" value="ANK_REPEAT"/>
    <property type="match status" value="3"/>
</dbReference>
<keyword evidence="2 3" id="KW-0040">ANK repeat</keyword>
<dbReference type="InParanoid" id="A2E3T9"/>
<keyword evidence="1" id="KW-0677">Repeat</keyword>
<dbReference type="PANTHER" id="PTHR24171">
    <property type="entry name" value="ANKYRIN REPEAT DOMAIN-CONTAINING PROTEIN 39-RELATED"/>
    <property type="match status" value="1"/>
</dbReference>
<accession>A2E3T9</accession>
<dbReference type="SUPFAM" id="SSF48403">
    <property type="entry name" value="Ankyrin repeat"/>
    <property type="match status" value="1"/>
</dbReference>
<sequence>MVFRDYIIKLLTYMTKTKRLKYNIIVDFFQALDCPIPENAEKEFQEYYERVASLPNKPKEIDDIYPPKSVAYAIVHDDVDTFRSYFLSDKNNQTEFYNQTVVFQGNNLTYIHLAAQTCAVNCFTFLLNYYPTYDDDLLDSAVIGGNMDIIQLVLKNPNLQLKNHLRTAIIYHQNNVVGKIFKESSEEFLNIDLQFCISTMNRSSLYLIIKEMSRLECIDRRDSNLQTALIVATRLGELDIVEYLLECKADIEAKDAIGETALLTAATYGHFNVVCLLVTKGANIEAQDKYLWTPLMAACANGYEDIVRILISTGANPNARDIMGKSCYERAKPNIQMMLNISGERQP</sequence>
<evidence type="ECO:0000256" key="2">
    <source>
        <dbReference type="ARBA" id="ARBA00023043"/>
    </source>
</evidence>
<dbReference type="OrthoDB" id="426293at2759"/>
<keyword evidence="6" id="KW-1185">Reference proteome</keyword>
<dbReference type="Pfam" id="PF11929">
    <property type="entry name" value="DUF3447"/>
    <property type="match status" value="1"/>
</dbReference>
<feature type="domain" description="DUF3447" evidence="4">
    <location>
        <begin position="135"/>
        <end position="204"/>
    </location>
</feature>
<dbReference type="InterPro" id="IPR020683">
    <property type="entry name" value="DUF3447"/>
</dbReference>
<dbReference type="SMART" id="SM00248">
    <property type="entry name" value="ANK"/>
    <property type="match status" value="4"/>
</dbReference>
<dbReference type="EMBL" id="DS113297">
    <property type="protein sequence ID" value="EAY12727.1"/>
    <property type="molecule type" value="Genomic_DNA"/>
</dbReference>
<dbReference type="InterPro" id="IPR002110">
    <property type="entry name" value="Ankyrin_rpt"/>
</dbReference>
<protein>
    <submittedName>
        <fullName evidence="5">Ankyrin repeat protein, putative</fullName>
    </submittedName>
</protein>
<reference evidence="5" key="2">
    <citation type="journal article" date="2007" name="Science">
        <title>Draft genome sequence of the sexually transmitted pathogen Trichomonas vaginalis.</title>
        <authorList>
            <person name="Carlton J.M."/>
            <person name="Hirt R.P."/>
            <person name="Silva J.C."/>
            <person name="Delcher A.L."/>
            <person name="Schatz M."/>
            <person name="Zhao Q."/>
            <person name="Wortman J.R."/>
            <person name="Bidwell S.L."/>
            <person name="Alsmark U.C.M."/>
            <person name="Besteiro S."/>
            <person name="Sicheritz-Ponten T."/>
            <person name="Noel C.J."/>
            <person name="Dacks J.B."/>
            <person name="Foster P.G."/>
            <person name="Simillion C."/>
            <person name="Van de Peer Y."/>
            <person name="Miranda-Saavedra D."/>
            <person name="Barton G.J."/>
            <person name="Westrop G.D."/>
            <person name="Mueller S."/>
            <person name="Dessi D."/>
            <person name="Fiori P.L."/>
            <person name="Ren Q."/>
            <person name="Paulsen I."/>
            <person name="Zhang H."/>
            <person name="Bastida-Corcuera F.D."/>
            <person name="Simoes-Barbosa A."/>
            <person name="Brown M.T."/>
            <person name="Hayes R.D."/>
            <person name="Mukherjee M."/>
            <person name="Okumura C.Y."/>
            <person name="Schneider R."/>
            <person name="Smith A.J."/>
            <person name="Vanacova S."/>
            <person name="Villalvazo M."/>
            <person name="Haas B.J."/>
            <person name="Pertea M."/>
            <person name="Feldblyum T.V."/>
            <person name="Utterback T.R."/>
            <person name="Shu C.L."/>
            <person name="Osoegawa K."/>
            <person name="de Jong P.J."/>
            <person name="Hrdy I."/>
            <person name="Horvathova L."/>
            <person name="Zubacova Z."/>
            <person name="Dolezal P."/>
            <person name="Malik S.B."/>
            <person name="Logsdon J.M. Jr."/>
            <person name="Henze K."/>
            <person name="Gupta A."/>
            <person name="Wang C.C."/>
            <person name="Dunne R.L."/>
            <person name="Upcroft J.A."/>
            <person name="Upcroft P."/>
            <person name="White O."/>
            <person name="Salzberg S.L."/>
            <person name="Tang P."/>
            <person name="Chiu C.-H."/>
            <person name="Lee Y.-S."/>
            <person name="Embley T.M."/>
            <person name="Coombs G.H."/>
            <person name="Mottram J.C."/>
            <person name="Tachezy J."/>
            <person name="Fraser-Liggett C.M."/>
            <person name="Johnson P.J."/>
        </authorList>
    </citation>
    <scope>NUCLEOTIDE SEQUENCE [LARGE SCALE GENOMIC DNA]</scope>
    <source>
        <strain evidence="5">G3</strain>
    </source>
</reference>
<reference evidence="5" key="1">
    <citation type="submission" date="2006-10" db="EMBL/GenBank/DDBJ databases">
        <authorList>
            <person name="Amadeo P."/>
            <person name="Zhao Q."/>
            <person name="Wortman J."/>
            <person name="Fraser-Liggett C."/>
            <person name="Carlton J."/>
        </authorList>
    </citation>
    <scope>NUCLEOTIDE SEQUENCE</scope>
    <source>
        <strain evidence="5">G3</strain>
    </source>
</reference>
<evidence type="ECO:0000256" key="3">
    <source>
        <dbReference type="PROSITE-ProRule" id="PRU00023"/>
    </source>
</evidence>
<feature type="repeat" description="ANK" evidence="3">
    <location>
        <begin position="257"/>
        <end position="289"/>
    </location>
</feature>
<dbReference type="VEuPathDB" id="TrichDB:TVAG_117490"/>
<dbReference type="InterPro" id="IPR036770">
    <property type="entry name" value="Ankyrin_rpt-contain_sf"/>
</dbReference>
<evidence type="ECO:0000313" key="6">
    <source>
        <dbReference type="Proteomes" id="UP000001542"/>
    </source>
</evidence>
<dbReference type="STRING" id="5722.A2E3T9"/>
<feature type="repeat" description="ANK" evidence="3">
    <location>
        <begin position="224"/>
        <end position="256"/>
    </location>
</feature>
<dbReference type="Proteomes" id="UP000001542">
    <property type="component" value="Unassembled WGS sequence"/>
</dbReference>
<evidence type="ECO:0000256" key="1">
    <source>
        <dbReference type="ARBA" id="ARBA00022737"/>
    </source>
</evidence>
<dbReference type="SMR" id="A2E3T9"/>
<dbReference type="KEGG" id="tva:4770695"/>